<dbReference type="PANTHER" id="PTHR30363:SF28">
    <property type="entry name" value="TRANSCRIPTIONAL REGULATORY PROTEIN-RELATED"/>
    <property type="match status" value="1"/>
</dbReference>
<dbReference type="Gene3D" id="1.10.10.10">
    <property type="entry name" value="Winged helix-like DNA-binding domain superfamily/Winged helix DNA-binding domain"/>
    <property type="match status" value="1"/>
</dbReference>
<protein>
    <submittedName>
        <fullName evidence="1">Putative ArsR family transcriptional regulator</fullName>
    </submittedName>
</protein>
<keyword evidence="2" id="KW-1185">Reference proteome</keyword>
<dbReference type="EMBL" id="VFMO01000001">
    <property type="protein sequence ID" value="TQJ14903.1"/>
    <property type="molecule type" value="Genomic_DNA"/>
</dbReference>
<sequence>MFIADRAVPAADRAESGTRRRVLTLVSERGPITAAQVAEILGLTTAGVRRHLDVLAEEGAVEESDHALAGARKRGRPARAYVLTERGHQSLRGDYDELATSVLRFLRDNQGEEAVGAFARARALKLAEQIRPAVEAAGDDPQARAAALAEALRIEGYAASSRPVGKGTPLAGVQLCQGHCPVQHVAAEFPQFCEAETEVFSDLLGAHVQRLASLAYGDHVCTTFIPANQLANSPQKRRDPR</sequence>
<evidence type="ECO:0000313" key="1">
    <source>
        <dbReference type="EMBL" id="TQJ14903.1"/>
    </source>
</evidence>
<dbReference type="Proteomes" id="UP000320806">
    <property type="component" value="Unassembled WGS sequence"/>
</dbReference>
<dbReference type="Pfam" id="PF12840">
    <property type="entry name" value="HTH_20"/>
    <property type="match status" value="1"/>
</dbReference>
<reference evidence="1 2" key="1">
    <citation type="submission" date="2019-06" db="EMBL/GenBank/DDBJ databases">
        <title>Sequencing the genomes of 1000 actinobacteria strains.</title>
        <authorList>
            <person name="Klenk H.-P."/>
        </authorList>
    </citation>
    <scope>NUCLEOTIDE SEQUENCE [LARGE SCALE GENOMIC DNA]</scope>
    <source>
        <strain evidence="1 2">DSM 19828</strain>
    </source>
</reference>
<dbReference type="InterPro" id="IPR050313">
    <property type="entry name" value="Carb_Metab_HTH_regulators"/>
</dbReference>
<dbReference type="CDD" id="cd00090">
    <property type="entry name" value="HTH_ARSR"/>
    <property type="match status" value="1"/>
</dbReference>
<dbReference type="OrthoDB" id="3375207at2"/>
<organism evidence="1 2">
    <name type="scientific">Yimella lutea</name>
    <dbReference type="NCBI Taxonomy" id="587872"/>
    <lineage>
        <taxon>Bacteria</taxon>
        <taxon>Bacillati</taxon>
        <taxon>Actinomycetota</taxon>
        <taxon>Actinomycetes</taxon>
        <taxon>Micrococcales</taxon>
        <taxon>Dermacoccaceae</taxon>
        <taxon>Yimella</taxon>
    </lineage>
</organism>
<dbReference type="InterPro" id="IPR036388">
    <property type="entry name" value="WH-like_DNA-bd_sf"/>
</dbReference>
<proteinExistence type="predicted"/>
<evidence type="ECO:0000313" key="2">
    <source>
        <dbReference type="Proteomes" id="UP000320806"/>
    </source>
</evidence>
<accession>A0A542EHV1</accession>
<dbReference type="RefSeq" id="WP_141928640.1">
    <property type="nucleotide sequence ID" value="NZ_BAABCI010000006.1"/>
</dbReference>
<gene>
    <name evidence="1" type="ORF">FB459_2419</name>
</gene>
<comment type="caution">
    <text evidence="1">The sequence shown here is derived from an EMBL/GenBank/DDBJ whole genome shotgun (WGS) entry which is preliminary data.</text>
</comment>
<dbReference type="InterPro" id="IPR011991">
    <property type="entry name" value="ArsR-like_HTH"/>
</dbReference>
<name>A0A542EHV1_9MICO</name>
<dbReference type="PANTHER" id="PTHR30363">
    <property type="entry name" value="HTH-TYPE TRANSCRIPTIONAL REGULATOR SRLR-RELATED"/>
    <property type="match status" value="1"/>
</dbReference>
<dbReference type="SUPFAM" id="SSF46785">
    <property type="entry name" value="Winged helix' DNA-binding domain"/>
    <property type="match status" value="1"/>
</dbReference>
<dbReference type="InterPro" id="IPR036390">
    <property type="entry name" value="WH_DNA-bd_sf"/>
</dbReference>
<dbReference type="AlphaFoldDB" id="A0A542EHV1"/>